<dbReference type="GO" id="GO:1990904">
    <property type="term" value="C:ribonucleoprotein complex"/>
    <property type="evidence" value="ECO:0007669"/>
    <property type="project" value="UniProtKB-UniRule"/>
</dbReference>
<reference evidence="6 7" key="1">
    <citation type="submission" date="2024-10" db="EMBL/GenBank/DDBJ databases">
        <title>Updated reference genomes for cyclostephanoid diatoms.</title>
        <authorList>
            <person name="Roberts W.R."/>
            <person name="Alverson A.J."/>
        </authorList>
    </citation>
    <scope>NUCLEOTIDE SEQUENCE [LARGE SCALE GENOMIC DNA]</scope>
    <source>
        <strain evidence="6 7">AJA232-27</strain>
    </source>
</reference>
<dbReference type="EMBL" id="JALLBG020000121">
    <property type="protein sequence ID" value="KAL3763548.1"/>
    <property type="molecule type" value="Genomic_DNA"/>
</dbReference>
<keyword evidence="1 2" id="KW-0694">RNA-binding</keyword>
<accession>A0ABD3MHZ1</accession>
<dbReference type="InterPro" id="IPR006630">
    <property type="entry name" value="La_HTH"/>
</dbReference>
<dbReference type="InterPro" id="IPR014886">
    <property type="entry name" value="La_xRRM"/>
</dbReference>
<keyword evidence="7" id="KW-1185">Reference proteome</keyword>
<evidence type="ECO:0000256" key="3">
    <source>
        <dbReference type="SAM" id="MobiDB-lite"/>
    </source>
</evidence>
<dbReference type="CDD" id="cd00590">
    <property type="entry name" value="RRM_SF"/>
    <property type="match status" value="1"/>
</dbReference>
<dbReference type="SUPFAM" id="SSF46785">
    <property type="entry name" value="Winged helix' DNA-binding domain"/>
    <property type="match status" value="1"/>
</dbReference>
<feature type="region of interest" description="Disordered" evidence="3">
    <location>
        <begin position="314"/>
        <end position="348"/>
    </location>
</feature>
<feature type="compositionally biased region" description="Basic residues" evidence="3">
    <location>
        <begin position="491"/>
        <end position="506"/>
    </location>
</feature>
<dbReference type="Pfam" id="PF08777">
    <property type="entry name" value="RRM_3"/>
    <property type="match status" value="1"/>
</dbReference>
<sequence length="506" mass="55968">MTDTDATTTTTTAMVAAAANNNSNAAIISSLAERLSFFFSNANLRQDKWMRNQLSSSHDGNSLPLDTLLKFNTLKSISTDKSLLALAAVHESLQTLISYDPEKEEVRRVVPFDYKTMGDGSTLSLWVKNVPVTEPPPTTTTPTVTPKDEKDAKDNDDDVKVKEEEAKEDANGDDVKADAETTTEPFRPCYAVTRDEIKSLFEPYGRVAIIQLRYGRKSDPKSSIVGNEDYEKYTSPNQRGLKRGESFPLGVAIVEFESVEGMENACKDLLIHHDDDDASKQEEEKGGEDDADKAATGTKVLELKGNKLVIERMRPHKMFKNNSKKRSRDDDDEDGDDDNDDEDGAGDDAEAFEPITLDWKKGCVIALTGLSTTACDRESIRDAVSDILGVTKDVKTSGLYVDYTRGQSTGNIRLNEPKPDEMKELVTKLMDGSVLIANEKVESAKILEGEEEEQYMKDYVAFLNKMKKMKEEEKRSQKKMKRGGGGGGRGRGGRGRGGRGRGRGKR</sequence>
<proteinExistence type="predicted"/>
<dbReference type="PROSITE" id="PS51939">
    <property type="entry name" value="XRRM"/>
    <property type="match status" value="1"/>
</dbReference>
<gene>
    <name evidence="6" type="ORF">ACHAWU_009232</name>
</gene>
<dbReference type="Gene3D" id="3.30.70.330">
    <property type="match status" value="2"/>
</dbReference>
<dbReference type="SMART" id="SM00715">
    <property type="entry name" value="LA"/>
    <property type="match status" value="1"/>
</dbReference>
<feature type="compositionally biased region" description="Basic and acidic residues" evidence="3">
    <location>
        <begin position="146"/>
        <end position="179"/>
    </location>
</feature>
<evidence type="ECO:0000313" key="6">
    <source>
        <dbReference type="EMBL" id="KAL3763548.1"/>
    </source>
</evidence>
<feature type="region of interest" description="Disordered" evidence="3">
    <location>
        <begin position="470"/>
        <end position="506"/>
    </location>
</feature>
<dbReference type="InterPro" id="IPR036390">
    <property type="entry name" value="WH_DNA-bd_sf"/>
</dbReference>
<evidence type="ECO:0000259" key="5">
    <source>
        <dbReference type="PROSITE" id="PS51939"/>
    </source>
</evidence>
<feature type="region of interest" description="Disordered" evidence="3">
    <location>
        <begin position="129"/>
        <end position="181"/>
    </location>
</feature>
<feature type="compositionally biased region" description="Basic residues" evidence="3">
    <location>
        <begin position="314"/>
        <end position="326"/>
    </location>
</feature>
<dbReference type="Pfam" id="PF05383">
    <property type="entry name" value="La"/>
    <property type="match status" value="1"/>
</dbReference>
<feature type="compositionally biased region" description="Acidic residues" evidence="3">
    <location>
        <begin position="330"/>
        <end position="348"/>
    </location>
</feature>
<dbReference type="InterPro" id="IPR045180">
    <property type="entry name" value="La_dom_prot"/>
</dbReference>
<dbReference type="Proteomes" id="UP001530293">
    <property type="component" value="Unassembled WGS sequence"/>
</dbReference>
<feature type="domain" description="HTH La-type RNA-binding" evidence="4">
    <location>
        <begin position="21"/>
        <end position="116"/>
    </location>
</feature>
<dbReference type="PROSITE" id="PS50961">
    <property type="entry name" value="HTH_LA"/>
    <property type="match status" value="1"/>
</dbReference>
<feature type="region of interest" description="Disordered" evidence="3">
    <location>
        <begin position="276"/>
        <end position="297"/>
    </location>
</feature>
<evidence type="ECO:0000313" key="7">
    <source>
        <dbReference type="Proteomes" id="UP001530293"/>
    </source>
</evidence>
<dbReference type="InterPro" id="IPR036388">
    <property type="entry name" value="WH-like_DNA-bd_sf"/>
</dbReference>
<dbReference type="Gene3D" id="1.10.10.10">
    <property type="entry name" value="Winged helix-like DNA-binding domain superfamily/Winged helix DNA-binding domain"/>
    <property type="match status" value="1"/>
</dbReference>
<name>A0ABD3MHZ1_9STRA</name>
<dbReference type="InterPro" id="IPR012677">
    <property type="entry name" value="Nucleotide-bd_a/b_plait_sf"/>
</dbReference>
<comment type="caution">
    <text evidence="6">The sequence shown here is derived from an EMBL/GenBank/DDBJ whole genome shotgun (WGS) entry which is preliminary data.</text>
</comment>
<organism evidence="6 7">
    <name type="scientific">Discostella pseudostelligera</name>
    <dbReference type="NCBI Taxonomy" id="259834"/>
    <lineage>
        <taxon>Eukaryota</taxon>
        <taxon>Sar</taxon>
        <taxon>Stramenopiles</taxon>
        <taxon>Ochrophyta</taxon>
        <taxon>Bacillariophyta</taxon>
        <taxon>Coscinodiscophyceae</taxon>
        <taxon>Thalassiosirophycidae</taxon>
        <taxon>Stephanodiscales</taxon>
        <taxon>Stephanodiscaceae</taxon>
        <taxon>Discostella</taxon>
    </lineage>
</organism>
<dbReference type="PANTHER" id="PTHR22792:SF140">
    <property type="entry name" value="ACHILLES, ISOFORM A"/>
    <property type="match status" value="1"/>
</dbReference>
<evidence type="ECO:0000256" key="2">
    <source>
        <dbReference type="PROSITE-ProRule" id="PRU00332"/>
    </source>
</evidence>
<dbReference type="AlphaFoldDB" id="A0ABD3MHZ1"/>
<evidence type="ECO:0000259" key="4">
    <source>
        <dbReference type="PROSITE" id="PS50961"/>
    </source>
</evidence>
<dbReference type="PANTHER" id="PTHR22792">
    <property type="entry name" value="LUPUS LA PROTEIN-RELATED"/>
    <property type="match status" value="1"/>
</dbReference>
<evidence type="ECO:0000256" key="1">
    <source>
        <dbReference type="ARBA" id="ARBA00022884"/>
    </source>
</evidence>
<protein>
    <submittedName>
        <fullName evidence="6">Uncharacterized protein</fullName>
    </submittedName>
</protein>
<feature type="domain" description="XRRM" evidence="5">
    <location>
        <begin position="358"/>
        <end position="505"/>
    </location>
</feature>
<dbReference type="GO" id="GO:0003723">
    <property type="term" value="F:RNA binding"/>
    <property type="evidence" value="ECO:0007669"/>
    <property type="project" value="UniProtKB-UniRule"/>
</dbReference>